<dbReference type="AlphaFoldDB" id="A0A067MQ67"/>
<evidence type="ECO:0000313" key="1">
    <source>
        <dbReference type="EMBL" id="KDQ17724.1"/>
    </source>
</evidence>
<name>A0A067MQ67_BOTB1</name>
<dbReference type="InParanoid" id="A0A067MQ67"/>
<protein>
    <submittedName>
        <fullName evidence="1">Uncharacterized protein</fullName>
    </submittedName>
</protein>
<reference evidence="2" key="1">
    <citation type="journal article" date="2014" name="Proc. Natl. Acad. Sci. U.S.A.">
        <title>Extensive sampling of basidiomycete genomes demonstrates inadequacy of the white-rot/brown-rot paradigm for wood decay fungi.</title>
        <authorList>
            <person name="Riley R."/>
            <person name="Salamov A.A."/>
            <person name="Brown D.W."/>
            <person name="Nagy L.G."/>
            <person name="Floudas D."/>
            <person name="Held B.W."/>
            <person name="Levasseur A."/>
            <person name="Lombard V."/>
            <person name="Morin E."/>
            <person name="Otillar R."/>
            <person name="Lindquist E.A."/>
            <person name="Sun H."/>
            <person name="LaButti K.M."/>
            <person name="Schmutz J."/>
            <person name="Jabbour D."/>
            <person name="Luo H."/>
            <person name="Baker S.E."/>
            <person name="Pisabarro A.G."/>
            <person name="Walton J.D."/>
            <person name="Blanchette R.A."/>
            <person name="Henrissat B."/>
            <person name="Martin F."/>
            <person name="Cullen D."/>
            <person name="Hibbett D.S."/>
            <person name="Grigoriev I.V."/>
        </authorList>
    </citation>
    <scope>NUCLEOTIDE SEQUENCE [LARGE SCALE GENOMIC DNA]</scope>
    <source>
        <strain evidence="2">FD-172 SS1</strain>
    </source>
</reference>
<accession>A0A067MQ67</accession>
<organism evidence="1 2">
    <name type="scientific">Botryobasidium botryosum (strain FD-172 SS1)</name>
    <dbReference type="NCBI Taxonomy" id="930990"/>
    <lineage>
        <taxon>Eukaryota</taxon>
        <taxon>Fungi</taxon>
        <taxon>Dikarya</taxon>
        <taxon>Basidiomycota</taxon>
        <taxon>Agaricomycotina</taxon>
        <taxon>Agaricomycetes</taxon>
        <taxon>Cantharellales</taxon>
        <taxon>Botryobasidiaceae</taxon>
        <taxon>Botryobasidium</taxon>
    </lineage>
</organism>
<dbReference type="EMBL" id="KL198023">
    <property type="protein sequence ID" value="KDQ17724.1"/>
    <property type="molecule type" value="Genomic_DNA"/>
</dbReference>
<sequence length="213" mass="24558">MPSLSNLYAAVWSSPVFYRRYERELNALHAGWEASRKYHREQMEPYINTLTMNSIFYTGPASGTDYKPPKSSRGLFVGYKRVYNRAQAHYPIIQVCAGLRQWREAIYALEYILFAKNALKTLYNPKIFMGERYHRVFDLMMDDIRKLGPPPPLAPATPRLNDMEIVSKAPPIFFDAPSIPAFIDALGPEKRPHMDAQINSARATVKWCPSFFM</sequence>
<evidence type="ECO:0000313" key="2">
    <source>
        <dbReference type="Proteomes" id="UP000027195"/>
    </source>
</evidence>
<proteinExistence type="predicted"/>
<keyword evidence="2" id="KW-1185">Reference proteome</keyword>
<dbReference type="Proteomes" id="UP000027195">
    <property type="component" value="Unassembled WGS sequence"/>
</dbReference>
<dbReference type="HOGENOM" id="CLU_1294199_0_0_1"/>
<gene>
    <name evidence="1" type="ORF">BOTBODRAFT_29882</name>
</gene>